<gene>
    <name evidence="1" type="ORF">BV22DRAFT_1135520</name>
</gene>
<dbReference type="Proteomes" id="UP000790709">
    <property type="component" value="Unassembled WGS sequence"/>
</dbReference>
<proteinExistence type="predicted"/>
<evidence type="ECO:0000313" key="1">
    <source>
        <dbReference type="EMBL" id="KAH7917306.1"/>
    </source>
</evidence>
<reference evidence="1" key="1">
    <citation type="journal article" date="2021" name="New Phytol.">
        <title>Evolutionary innovations through gain and loss of genes in the ectomycorrhizal Boletales.</title>
        <authorList>
            <person name="Wu G."/>
            <person name="Miyauchi S."/>
            <person name="Morin E."/>
            <person name="Kuo A."/>
            <person name="Drula E."/>
            <person name="Varga T."/>
            <person name="Kohler A."/>
            <person name="Feng B."/>
            <person name="Cao Y."/>
            <person name="Lipzen A."/>
            <person name="Daum C."/>
            <person name="Hundley H."/>
            <person name="Pangilinan J."/>
            <person name="Johnson J."/>
            <person name="Barry K."/>
            <person name="LaButti K."/>
            <person name="Ng V."/>
            <person name="Ahrendt S."/>
            <person name="Min B."/>
            <person name="Choi I.G."/>
            <person name="Park H."/>
            <person name="Plett J.M."/>
            <person name="Magnuson J."/>
            <person name="Spatafora J.W."/>
            <person name="Nagy L.G."/>
            <person name="Henrissat B."/>
            <person name="Grigoriev I.V."/>
            <person name="Yang Z.L."/>
            <person name="Xu J."/>
            <person name="Martin F.M."/>
        </authorList>
    </citation>
    <scope>NUCLEOTIDE SEQUENCE</scope>
    <source>
        <strain evidence="1">KUC20120723A-06</strain>
    </source>
</reference>
<keyword evidence="2" id="KW-1185">Reference proteome</keyword>
<organism evidence="1 2">
    <name type="scientific">Leucogyrophana mollusca</name>
    <dbReference type="NCBI Taxonomy" id="85980"/>
    <lineage>
        <taxon>Eukaryota</taxon>
        <taxon>Fungi</taxon>
        <taxon>Dikarya</taxon>
        <taxon>Basidiomycota</taxon>
        <taxon>Agaricomycotina</taxon>
        <taxon>Agaricomycetes</taxon>
        <taxon>Agaricomycetidae</taxon>
        <taxon>Boletales</taxon>
        <taxon>Boletales incertae sedis</taxon>
        <taxon>Leucogyrophana</taxon>
    </lineage>
</organism>
<dbReference type="EMBL" id="MU267131">
    <property type="protein sequence ID" value="KAH7917306.1"/>
    <property type="molecule type" value="Genomic_DNA"/>
</dbReference>
<comment type="caution">
    <text evidence="1">The sequence shown here is derived from an EMBL/GenBank/DDBJ whole genome shotgun (WGS) entry which is preliminary data.</text>
</comment>
<name>A0ACB8AV96_9AGAM</name>
<sequence>MPTGITVRMLLEKADGPGSMTVSKQMDVDDGYGRAGDDDASQVTAATEMSPVLSGAGLAMEFPVPLKLAMQLAFSMLSFVLCHPTRRAPPFAHSSLSPYIGMVPP</sequence>
<protein>
    <submittedName>
        <fullName evidence="1">Uncharacterized protein</fullName>
    </submittedName>
</protein>
<evidence type="ECO:0000313" key="2">
    <source>
        <dbReference type="Proteomes" id="UP000790709"/>
    </source>
</evidence>
<accession>A0ACB8AV96</accession>